<dbReference type="EMBL" id="CP034687">
    <property type="protein sequence ID" value="AZS85903.1"/>
    <property type="molecule type" value="Genomic_DNA"/>
</dbReference>
<accession>A0A3Q9KW75</accession>
<dbReference type="AlphaFoldDB" id="A0A3Q9KW75"/>
<name>A0A3Q9KW75_STRGD</name>
<evidence type="ECO:0000313" key="2">
    <source>
        <dbReference type="Proteomes" id="UP000271291"/>
    </source>
</evidence>
<protein>
    <submittedName>
        <fullName evidence="1">Uncharacterized protein</fullName>
    </submittedName>
</protein>
<evidence type="ECO:0000313" key="1">
    <source>
        <dbReference type="EMBL" id="AZS85903.1"/>
    </source>
</evidence>
<organism evidence="1 2">
    <name type="scientific">Streptomyces griseoviridis</name>
    <dbReference type="NCBI Taxonomy" id="45398"/>
    <lineage>
        <taxon>Bacteria</taxon>
        <taxon>Bacillati</taxon>
        <taxon>Actinomycetota</taxon>
        <taxon>Actinomycetes</taxon>
        <taxon>Kitasatosporales</taxon>
        <taxon>Streptomycetaceae</taxon>
        <taxon>Streptomyces</taxon>
    </lineage>
</organism>
<proteinExistence type="predicted"/>
<gene>
    <name evidence="1" type="ORF">ELQ87_17615</name>
</gene>
<dbReference type="KEGG" id="sgd:ELQ87_17615"/>
<sequence length="93" mass="9954">MTATAGLRRDDGRRTTVDVGSWKLEAGSWKPEAGSRKPEAETRMAGRGRWWGVDGGGAWGGGCRRPGHRLSLSVAARTMDAGTWNAERDGRAG</sequence>
<reference evidence="1 2" key="1">
    <citation type="submission" date="2018-12" db="EMBL/GenBank/DDBJ databases">
        <title>Streptomyces griseoviridis F1-27 complete genome.</title>
        <authorList>
            <person name="Mariita R.M."/>
            <person name="Sello J.K."/>
        </authorList>
    </citation>
    <scope>NUCLEOTIDE SEQUENCE [LARGE SCALE GENOMIC DNA]</scope>
    <source>
        <strain evidence="1 2">F1-27</strain>
    </source>
</reference>
<dbReference type="Proteomes" id="UP000271291">
    <property type="component" value="Chromosome"/>
</dbReference>